<keyword evidence="1" id="KW-0812">Transmembrane</keyword>
<dbReference type="PANTHER" id="PTHR30443">
    <property type="entry name" value="INNER MEMBRANE PROTEIN"/>
    <property type="match status" value="1"/>
</dbReference>
<feature type="transmembrane region" description="Helical" evidence="1">
    <location>
        <begin position="116"/>
        <end position="138"/>
    </location>
</feature>
<evidence type="ECO:0000313" key="4">
    <source>
        <dbReference type="Proteomes" id="UP000195442"/>
    </source>
</evidence>
<feature type="transmembrane region" description="Helical" evidence="1">
    <location>
        <begin position="150"/>
        <end position="169"/>
    </location>
</feature>
<evidence type="ECO:0000259" key="2">
    <source>
        <dbReference type="Pfam" id="PF00884"/>
    </source>
</evidence>
<keyword evidence="1" id="KW-1133">Transmembrane helix</keyword>
<keyword evidence="1" id="KW-0472">Membrane</keyword>
<dbReference type="Gene3D" id="3.40.720.10">
    <property type="entry name" value="Alkaline Phosphatase, subunit A"/>
    <property type="match status" value="1"/>
</dbReference>
<dbReference type="InterPro" id="IPR000917">
    <property type="entry name" value="Sulfatase_N"/>
</dbReference>
<evidence type="ECO:0000313" key="3">
    <source>
        <dbReference type="EMBL" id="SJM90110.1"/>
    </source>
</evidence>
<feature type="transmembrane region" description="Helical" evidence="1">
    <location>
        <begin position="48"/>
        <end position="69"/>
    </location>
</feature>
<dbReference type="PANTHER" id="PTHR30443:SF0">
    <property type="entry name" value="PHOSPHOETHANOLAMINE TRANSFERASE EPTA"/>
    <property type="match status" value="1"/>
</dbReference>
<dbReference type="InterPro" id="IPR017850">
    <property type="entry name" value="Alkaline_phosphatase_core_sf"/>
</dbReference>
<protein>
    <recommendedName>
        <fullName evidence="2">Sulfatase N-terminal domain-containing protein</fullName>
    </recommendedName>
</protein>
<proteinExistence type="predicted"/>
<organism evidence="3 4">
    <name type="scientific">Crenothrix polyspora</name>
    <dbReference type="NCBI Taxonomy" id="360316"/>
    <lineage>
        <taxon>Bacteria</taxon>
        <taxon>Pseudomonadati</taxon>
        <taxon>Pseudomonadota</taxon>
        <taxon>Gammaproteobacteria</taxon>
        <taxon>Methylococcales</taxon>
        <taxon>Crenotrichaceae</taxon>
        <taxon>Crenothrix</taxon>
    </lineage>
</organism>
<feature type="transmembrane region" description="Helical" evidence="1">
    <location>
        <begin position="75"/>
        <end position="95"/>
    </location>
</feature>
<reference evidence="4" key="1">
    <citation type="submission" date="2017-02" db="EMBL/GenBank/DDBJ databases">
        <authorList>
            <person name="Daims H."/>
        </authorList>
    </citation>
    <scope>NUCLEOTIDE SEQUENCE [LARGE SCALE GENOMIC DNA]</scope>
</reference>
<feature type="transmembrane region" description="Helical" evidence="1">
    <location>
        <begin position="6"/>
        <end position="27"/>
    </location>
</feature>
<accession>A0A1R4H227</accession>
<feature type="domain" description="Sulfatase N-terminal" evidence="2">
    <location>
        <begin position="219"/>
        <end position="502"/>
    </location>
</feature>
<dbReference type="Pfam" id="PF00884">
    <property type="entry name" value="Sulfatase"/>
    <property type="match status" value="1"/>
</dbReference>
<dbReference type="SUPFAM" id="SSF53649">
    <property type="entry name" value="Alkaline phosphatase-like"/>
    <property type="match status" value="1"/>
</dbReference>
<evidence type="ECO:0000256" key="1">
    <source>
        <dbReference type="SAM" id="Phobius"/>
    </source>
</evidence>
<name>A0A1R4H227_9GAMM</name>
<dbReference type="InterPro" id="IPR040423">
    <property type="entry name" value="PEA_transferase"/>
</dbReference>
<dbReference type="RefSeq" id="WP_087145956.1">
    <property type="nucleotide sequence ID" value="NZ_FUKJ01000055.1"/>
</dbReference>
<dbReference type="EMBL" id="FUKJ01000055">
    <property type="protein sequence ID" value="SJM90110.1"/>
    <property type="molecule type" value="Genomic_DNA"/>
</dbReference>
<sequence>MRVNLITSKMSFVICASIIIFIVYDCGNFNENAMSLMSKNSSSKYLKVLFLLSIVIITYCSVACCIVARSSLLRIVGALLFFAGVVNAFAFDVAGSFPDAMLLNVAIQDRHFAGQFIFRYWKLIVYILGYSIAIYALLSVAKTKLSLSCSNSLVGVLLFSAIFANLSYIKFTDGRRPAFFAYNVTIESSKAILAPGIPYIQRSQVATNVCTQCPDIVFYIIDESVNYEALSAINSIVLRANDISKQLGGIPTFTYKGYSAGNHSSVSNYILRLGVGKSSYPDSNNATLALPNIFSYAKASQYKTIFYDAQSENNRLQNSMSQYDLEYIDHFMTSDSSSKFYDRDIIALQRVRKFIDEATPSNKVAITLVKRGIHFPYVNNIPPNLLAELPEGCHSADVSFSSQKVVCKKSQYEIALKLSVDQFMSQLFPMLDGKNFALIYTSDHGQNLSSKYQLPHGSSENTSECEISVPILIAGSIFGHAKEDKTIKSHFQIPPTLLSVFGFAPQANVNDIALWKEWRGGSDFLRDPFESAGQWHKAVGHCAY</sequence>
<gene>
    <name evidence="3" type="ORF">CRENPOLYSF2_1480003</name>
</gene>
<dbReference type="GO" id="GO:0005886">
    <property type="term" value="C:plasma membrane"/>
    <property type="evidence" value="ECO:0007669"/>
    <property type="project" value="UniProtKB-SubCell"/>
</dbReference>
<dbReference type="OrthoDB" id="9786870at2"/>
<keyword evidence="4" id="KW-1185">Reference proteome</keyword>
<dbReference type="GO" id="GO:0009244">
    <property type="term" value="P:lipopolysaccharide core region biosynthetic process"/>
    <property type="evidence" value="ECO:0007669"/>
    <property type="project" value="TreeGrafter"/>
</dbReference>
<dbReference type="Proteomes" id="UP000195442">
    <property type="component" value="Unassembled WGS sequence"/>
</dbReference>
<dbReference type="AlphaFoldDB" id="A0A1R4H227"/>
<dbReference type="GO" id="GO:0016776">
    <property type="term" value="F:phosphotransferase activity, phosphate group as acceptor"/>
    <property type="evidence" value="ECO:0007669"/>
    <property type="project" value="TreeGrafter"/>
</dbReference>